<dbReference type="Pfam" id="PF00005">
    <property type="entry name" value="ABC_tran"/>
    <property type="match status" value="1"/>
</dbReference>
<dbReference type="InterPro" id="IPR003439">
    <property type="entry name" value="ABC_transporter-like_ATP-bd"/>
</dbReference>
<evidence type="ECO:0000256" key="6">
    <source>
        <dbReference type="ARBA" id="ARBA00024722"/>
    </source>
</evidence>
<dbReference type="InterPro" id="IPR027417">
    <property type="entry name" value="P-loop_NTPase"/>
</dbReference>
<keyword evidence="9" id="KW-1185">Reference proteome</keyword>
<dbReference type="SMART" id="SM00382">
    <property type="entry name" value="AAA"/>
    <property type="match status" value="1"/>
</dbReference>
<evidence type="ECO:0000256" key="5">
    <source>
        <dbReference type="ARBA" id="ARBA00022970"/>
    </source>
</evidence>
<dbReference type="GO" id="GO:0005524">
    <property type="term" value="F:ATP binding"/>
    <property type="evidence" value="ECO:0007669"/>
    <property type="project" value="UniProtKB-KW"/>
</dbReference>
<comment type="caution">
    <text evidence="8">The sequence shown here is derived from an EMBL/GenBank/DDBJ whole genome shotgun (WGS) entry which is preliminary data.</text>
</comment>
<dbReference type="Proteomes" id="UP001194539">
    <property type="component" value="Unassembled WGS sequence"/>
</dbReference>
<proteinExistence type="inferred from homology"/>
<dbReference type="PANTHER" id="PTHR43820:SF2">
    <property type="entry name" value="ABC TRANSPORTER ATP-BINDING PROTEIN"/>
    <property type="match status" value="1"/>
</dbReference>
<dbReference type="SUPFAM" id="SSF52540">
    <property type="entry name" value="P-loop containing nucleoside triphosphate hydrolases"/>
    <property type="match status" value="1"/>
</dbReference>
<dbReference type="PANTHER" id="PTHR43820">
    <property type="entry name" value="HIGH-AFFINITY BRANCHED-CHAIN AMINO ACID TRANSPORT ATP-BINDING PROTEIN LIVF"/>
    <property type="match status" value="1"/>
</dbReference>
<dbReference type="InterPro" id="IPR017871">
    <property type="entry name" value="ABC_transporter-like_CS"/>
</dbReference>
<dbReference type="CDD" id="cd03224">
    <property type="entry name" value="ABC_TM1139_LivF_branched"/>
    <property type="match status" value="1"/>
</dbReference>
<dbReference type="PROSITE" id="PS50893">
    <property type="entry name" value="ABC_TRANSPORTER_2"/>
    <property type="match status" value="1"/>
</dbReference>
<evidence type="ECO:0000256" key="2">
    <source>
        <dbReference type="ARBA" id="ARBA00022448"/>
    </source>
</evidence>
<dbReference type="InterPro" id="IPR052156">
    <property type="entry name" value="BCAA_Transport_ATP-bd_LivF"/>
</dbReference>
<evidence type="ECO:0000259" key="7">
    <source>
        <dbReference type="PROSITE" id="PS50893"/>
    </source>
</evidence>
<reference evidence="8 9" key="1">
    <citation type="submission" date="2020-07" db="EMBL/GenBank/DDBJ databases">
        <title>Bradyrhizobium diversity isolated from nodules of indigenous legumes of Western Australia.</title>
        <authorList>
            <person name="Klepa M.S."/>
        </authorList>
    </citation>
    <scope>NUCLEOTIDE SEQUENCE [LARGE SCALE GENOMIC DNA]</scope>
    <source>
        <strain evidence="8 9">CNPSo 4019</strain>
    </source>
</reference>
<evidence type="ECO:0000313" key="8">
    <source>
        <dbReference type="EMBL" id="MBH5385022.1"/>
    </source>
</evidence>
<keyword evidence="3" id="KW-0547">Nucleotide-binding</keyword>
<dbReference type="InterPro" id="IPR003593">
    <property type="entry name" value="AAA+_ATPase"/>
</dbReference>
<accession>A0ABS0NVY3</accession>
<keyword evidence="4 8" id="KW-0067">ATP-binding</keyword>
<keyword evidence="5" id="KW-0029">Amino-acid transport</keyword>
<evidence type="ECO:0000256" key="1">
    <source>
        <dbReference type="ARBA" id="ARBA00005417"/>
    </source>
</evidence>
<gene>
    <name evidence="8" type="ORF">H1B27_01845</name>
</gene>
<evidence type="ECO:0000313" key="9">
    <source>
        <dbReference type="Proteomes" id="UP001194539"/>
    </source>
</evidence>
<sequence length="237" mass="26371">MTNALISVDNLRVGYGGRVVLDNVSLDIRRNEVLCLVGHNGAGKSTLLNSLFGLVSRQGGEISIDGQRLNHPEPKKMAALGIGLVPEDRGIFPGLTVDEIFRLAMWATDVPQREQSERIEWVMSILPRIKTFYDRRAGTLSGGQQQMVSIARALLSRPRCLLMDEPSIGLAPKLFQDLLQPIRQLQQQLALSILLVEQNVKEAFKVSDRVLVMRSGAIIHETSPDELADNKVLMQFY</sequence>
<dbReference type="PROSITE" id="PS00211">
    <property type="entry name" value="ABC_TRANSPORTER_1"/>
    <property type="match status" value="1"/>
</dbReference>
<keyword evidence="2" id="KW-0813">Transport</keyword>
<comment type="similarity">
    <text evidence="1">Belongs to the ABC transporter superfamily.</text>
</comment>
<dbReference type="EMBL" id="JACEGD010000002">
    <property type="protein sequence ID" value="MBH5385022.1"/>
    <property type="molecule type" value="Genomic_DNA"/>
</dbReference>
<organism evidence="8 9">
    <name type="scientific">Bradyrhizobium diversitatis</name>
    <dbReference type="NCBI Taxonomy" id="2755406"/>
    <lineage>
        <taxon>Bacteria</taxon>
        <taxon>Pseudomonadati</taxon>
        <taxon>Pseudomonadota</taxon>
        <taxon>Alphaproteobacteria</taxon>
        <taxon>Hyphomicrobiales</taxon>
        <taxon>Nitrobacteraceae</taxon>
        <taxon>Bradyrhizobium</taxon>
    </lineage>
</organism>
<evidence type="ECO:0000256" key="4">
    <source>
        <dbReference type="ARBA" id="ARBA00022840"/>
    </source>
</evidence>
<feature type="domain" description="ABC transporter" evidence="7">
    <location>
        <begin position="6"/>
        <end position="237"/>
    </location>
</feature>
<comment type="function">
    <text evidence="6">Involved in beta-(1--&gt;2)glucan export. Transmembrane domains (TMD) form a pore in the inner membrane and the ATP-binding domain (NBD) is responsible for energy generation.</text>
</comment>
<dbReference type="Gene3D" id="3.40.50.300">
    <property type="entry name" value="P-loop containing nucleotide triphosphate hydrolases"/>
    <property type="match status" value="1"/>
</dbReference>
<name>A0ABS0NVY3_9BRAD</name>
<protein>
    <submittedName>
        <fullName evidence="8">ABC transporter ATP-binding protein</fullName>
    </submittedName>
</protein>
<dbReference type="RefSeq" id="WP_197964785.1">
    <property type="nucleotide sequence ID" value="NZ_JACEGD010000002.1"/>
</dbReference>
<evidence type="ECO:0000256" key="3">
    <source>
        <dbReference type="ARBA" id="ARBA00022741"/>
    </source>
</evidence>